<feature type="domain" description="C2H2-type" evidence="10">
    <location>
        <begin position="172"/>
        <end position="200"/>
    </location>
</feature>
<dbReference type="SMART" id="SM00355">
    <property type="entry name" value="ZnF_C2H2"/>
    <property type="match status" value="5"/>
</dbReference>
<feature type="domain" description="C2H2-type" evidence="10">
    <location>
        <begin position="33"/>
        <end position="61"/>
    </location>
</feature>
<dbReference type="GO" id="GO:0005634">
    <property type="term" value="C:nucleus"/>
    <property type="evidence" value="ECO:0007669"/>
    <property type="project" value="UniProtKB-SubCell"/>
</dbReference>
<evidence type="ECO:0000256" key="9">
    <source>
        <dbReference type="PROSITE-ProRule" id="PRU00042"/>
    </source>
</evidence>
<dbReference type="GO" id="GO:0000977">
    <property type="term" value="F:RNA polymerase II transcription regulatory region sequence-specific DNA binding"/>
    <property type="evidence" value="ECO:0007669"/>
    <property type="project" value="TreeGrafter"/>
</dbReference>
<keyword evidence="8" id="KW-0539">Nucleus</keyword>
<dbReference type="FunFam" id="3.30.160.60:FF:001289">
    <property type="entry name" value="Zinc finger protein 574"/>
    <property type="match status" value="1"/>
</dbReference>
<keyword evidence="6" id="KW-0805">Transcription regulation</keyword>
<keyword evidence="4 9" id="KW-0863">Zinc-finger</keyword>
<organism evidence="11 12">
    <name type="scientific">Haemaphysalis longicornis</name>
    <name type="common">Bush tick</name>
    <dbReference type="NCBI Taxonomy" id="44386"/>
    <lineage>
        <taxon>Eukaryota</taxon>
        <taxon>Metazoa</taxon>
        <taxon>Ecdysozoa</taxon>
        <taxon>Arthropoda</taxon>
        <taxon>Chelicerata</taxon>
        <taxon>Arachnida</taxon>
        <taxon>Acari</taxon>
        <taxon>Parasitiformes</taxon>
        <taxon>Ixodida</taxon>
        <taxon>Ixodoidea</taxon>
        <taxon>Ixodidae</taxon>
        <taxon>Haemaphysalinae</taxon>
        <taxon>Haemaphysalis</taxon>
    </lineage>
</organism>
<feature type="domain" description="C2H2-type" evidence="10">
    <location>
        <begin position="91"/>
        <end position="119"/>
    </location>
</feature>
<evidence type="ECO:0000256" key="7">
    <source>
        <dbReference type="ARBA" id="ARBA00023163"/>
    </source>
</evidence>
<evidence type="ECO:0000256" key="3">
    <source>
        <dbReference type="ARBA" id="ARBA00022737"/>
    </source>
</evidence>
<evidence type="ECO:0000256" key="2">
    <source>
        <dbReference type="ARBA" id="ARBA00022723"/>
    </source>
</evidence>
<evidence type="ECO:0000313" key="12">
    <source>
        <dbReference type="Proteomes" id="UP000821853"/>
    </source>
</evidence>
<dbReference type="Proteomes" id="UP000821853">
    <property type="component" value="Chromosome 8"/>
</dbReference>
<gene>
    <name evidence="11" type="ORF">HPB48_006161</name>
</gene>
<dbReference type="Pfam" id="PF00096">
    <property type="entry name" value="zf-C2H2"/>
    <property type="match status" value="4"/>
</dbReference>
<dbReference type="GO" id="GO:0008270">
    <property type="term" value="F:zinc ion binding"/>
    <property type="evidence" value="ECO:0007669"/>
    <property type="project" value="UniProtKB-KW"/>
</dbReference>
<dbReference type="GO" id="GO:0000981">
    <property type="term" value="F:DNA-binding transcription factor activity, RNA polymerase II-specific"/>
    <property type="evidence" value="ECO:0007669"/>
    <property type="project" value="TreeGrafter"/>
</dbReference>
<dbReference type="FunFam" id="3.30.160.60:FF:000145">
    <property type="entry name" value="Zinc finger protein 574"/>
    <property type="match status" value="1"/>
</dbReference>
<dbReference type="SUPFAM" id="SSF57667">
    <property type="entry name" value="beta-beta-alpha zinc fingers"/>
    <property type="match status" value="3"/>
</dbReference>
<evidence type="ECO:0000256" key="8">
    <source>
        <dbReference type="ARBA" id="ARBA00023242"/>
    </source>
</evidence>
<comment type="caution">
    <text evidence="11">The sequence shown here is derived from an EMBL/GenBank/DDBJ whole genome shotgun (WGS) entry which is preliminary data.</text>
</comment>
<evidence type="ECO:0000259" key="10">
    <source>
        <dbReference type="PROSITE" id="PS50157"/>
    </source>
</evidence>
<protein>
    <recommendedName>
        <fullName evidence="10">C2H2-type domain-containing protein</fullName>
    </recommendedName>
</protein>
<keyword evidence="12" id="KW-1185">Reference proteome</keyword>
<keyword evidence="7" id="KW-0804">Transcription</keyword>
<dbReference type="PANTHER" id="PTHR24409">
    <property type="entry name" value="ZINC FINGER PROTEIN 142"/>
    <property type="match status" value="1"/>
</dbReference>
<dbReference type="InterPro" id="IPR036236">
    <property type="entry name" value="Znf_C2H2_sf"/>
</dbReference>
<keyword evidence="2" id="KW-0479">Metal-binding</keyword>
<name>A0A9J6GX06_HAELO</name>
<keyword evidence="5" id="KW-0862">Zinc</keyword>
<dbReference type="EMBL" id="JABSTR010000010">
    <property type="protein sequence ID" value="KAH9380021.1"/>
    <property type="molecule type" value="Genomic_DNA"/>
</dbReference>
<proteinExistence type="predicted"/>
<feature type="domain" description="C2H2-type" evidence="10">
    <location>
        <begin position="120"/>
        <end position="148"/>
    </location>
</feature>
<keyword evidence="3" id="KW-0677">Repeat</keyword>
<evidence type="ECO:0000256" key="1">
    <source>
        <dbReference type="ARBA" id="ARBA00004123"/>
    </source>
</evidence>
<dbReference type="FunFam" id="3.30.160.60:FF:002343">
    <property type="entry name" value="Zinc finger protein 33A"/>
    <property type="match status" value="1"/>
</dbReference>
<dbReference type="AlphaFoldDB" id="A0A9J6GX06"/>
<dbReference type="FunFam" id="3.30.160.60:FF:000100">
    <property type="entry name" value="Zinc finger 45-like"/>
    <property type="match status" value="1"/>
</dbReference>
<comment type="subcellular location">
    <subcellularLocation>
        <location evidence="1">Nucleus</location>
    </subcellularLocation>
</comment>
<accession>A0A9J6GX06</accession>
<evidence type="ECO:0000256" key="5">
    <source>
        <dbReference type="ARBA" id="ARBA00022833"/>
    </source>
</evidence>
<dbReference type="OrthoDB" id="6423505at2759"/>
<dbReference type="InterPro" id="IPR013087">
    <property type="entry name" value="Znf_C2H2_type"/>
</dbReference>
<feature type="domain" description="C2H2-type" evidence="10">
    <location>
        <begin position="63"/>
        <end position="90"/>
    </location>
</feature>
<dbReference type="Gene3D" id="3.30.160.60">
    <property type="entry name" value="Classic Zinc Finger"/>
    <property type="match status" value="5"/>
</dbReference>
<dbReference type="PANTHER" id="PTHR24409:SF295">
    <property type="entry name" value="AZ2-RELATED"/>
    <property type="match status" value="1"/>
</dbReference>
<evidence type="ECO:0000256" key="6">
    <source>
        <dbReference type="ARBA" id="ARBA00023015"/>
    </source>
</evidence>
<evidence type="ECO:0000313" key="11">
    <source>
        <dbReference type="EMBL" id="KAH9380021.1"/>
    </source>
</evidence>
<dbReference type="PROSITE" id="PS00028">
    <property type="entry name" value="ZINC_FINGER_C2H2_1"/>
    <property type="match status" value="4"/>
</dbReference>
<sequence length="231" mass="26667">MCLPRVTSSLKGFTREGTLRRHHREVHAKQRPHECELCGQRFSEASKMTRHQRLVHTRDGPLFTCPQCTKCFLLKDALDRHLLTHTGEKLYVCDTCGLRFTQLGSMKRHKMVVHARQYPHHCPHCGKGLASVRDLKDHLRTQHPDGSEGATGENNDTNIARHERTHTGERPFVCQLCRKRFNEKSDLRRHQRTVHDKERPYKCEEPLRGKAVPALITEEDARARSGTGLVF</sequence>
<feature type="domain" description="C2H2-type" evidence="10">
    <location>
        <begin position="1"/>
        <end position="32"/>
    </location>
</feature>
<reference evidence="11 12" key="1">
    <citation type="journal article" date="2020" name="Cell">
        <title>Large-Scale Comparative Analyses of Tick Genomes Elucidate Their Genetic Diversity and Vector Capacities.</title>
        <authorList>
            <consortium name="Tick Genome and Microbiome Consortium (TIGMIC)"/>
            <person name="Jia N."/>
            <person name="Wang J."/>
            <person name="Shi W."/>
            <person name="Du L."/>
            <person name="Sun Y."/>
            <person name="Zhan W."/>
            <person name="Jiang J.F."/>
            <person name="Wang Q."/>
            <person name="Zhang B."/>
            <person name="Ji P."/>
            <person name="Bell-Sakyi L."/>
            <person name="Cui X.M."/>
            <person name="Yuan T.T."/>
            <person name="Jiang B.G."/>
            <person name="Yang W.F."/>
            <person name="Lam T.T."/>
            <person name="Chang Q.C."/>
            <person name="Ding S.J."/>
            <person name="Wang X.J."/>
            <person name="Zhu J.G."/>
            <person name="Ruan X.D."/>
            <person name="Zhao L."/>
            <person name="Wei J.T."/>
            <person name="Ye R.Z."/>
            <person name="Que T.C."/>
            <person name="Du C.H."/>
            <person name="Zhou Y.H."/>
            <person name="Cheng J.X."/>
            <person name="Dai P.F."/>
            <person name="Guo W.B."/>
            <person name="Han X.H."/>
            <person name="Huang E.J."/>
            <person name="Li L.F."/>
            <person name="Wei W."/>
            <person name="Gao Y.C."/>
            <person name="Liu J.Z."/>
            <person name="Shao H.Z."/>
            <person name="Wang X."/>
            <person name="Wang C.C."/>
            <person name="Yang T.C."/>
            <person name="Huo Q.B."/>
            <person name="Li W."/>
            <person name="Chen H.Y."/>
            <person name="Chen S.E."/>
            <person name="Zhou L.G."/>
            <person name="Ni X.B."/>
            <person name="Tian J.H."/>
            <person name="Sheng Y."/>
            <person name="Liu T."/>
            <person name="Pan Y.S."/>
            <person name="Xia L.Y."/>
            <person name="Li J."/>
            <person name="Zhao F."/>
            <person name="Cao W.C."/>
        </authorList>
    </citation>
    <scope>NUCLEOTIDE SEQUENCE [LARGE SCALE GENOMIC DNA]</scope>
    <source>
        <strain evidence="11">HaeL-2018</strain>
    </source>
</reference>
<dbReference type="OMA" id="TNIARHE"/>
<dbReference type="VEuPathDB" id="VectorBase:HLOH_046314"/>
<evidence type="ECO:0000256" key="4">
    <source>
        <dbReference type="ARBA" id="ARBA00022771"/>
    </source>
</evidence>
<dbReference type="PROSITE" id="PS50157">
    <property type="entry name" value="ZINC_FINGER_C2H2_2"/>
    <property type="match status" value="6"/>
</dbReference>